<evidence type="ECO:0000313" key="11">
    <source>
        <dbReference type="Proteomes" id="UP000248214"/>
    </source>
</evidence>
<evidence type="ECO:0000256" key="9">
    <source>
        <dbReference type="HAMAP-Rule" id="MF_01461"/>
    </source>
</evidence>
<comment type="subcellular location">
    <subcellularLocation>
        <location evidence="1 9">Cell membrane</location>
        <topology evidence="1 9">Multi-pass membrane protein</topology>
    </subcellularLocation>
</comment>
<comment type="caution">
    <text evidence="10">The sequence shown here is derived from an EMBL/GenBank/DDBJ whole genome shotgun (WGS) entry which is preliminary data.</text>
</comment>
<keyword evidence="7 9" id="KW-1133">Transmembrane helix</keyword>
<name>A0A323TAX6_9BACI</name>
<dbReference type="RefSeq" id="WP_110611738.1">
    <property type="nucleotide sequence ID" value="NZ_PDOD01000005.1"/>
</dbReference>
<dbReference type="AlphaFoldDB" id="A0A323TAX6"/>
<sequence length="266" mass="30098">MFDNVIIGQYVPRDSVIHKMDPRAKLLVLLIFIVFLFTSRHPVVLAFAVVLTGTAFLLSKIPVRYFIKGMRFIAILIFFTFLLHLFMTREGTIVVEWSWLTIYSGGLIEGSFIALRLFLLILMASLLTLTTTPIDLTDGMEMLMKPLKIVRVPTHELALMMSIALRFIPTLLGETSKIVKAQMARGANFSKGSLWTRLKSLIPILIPLFVQSFKRAEDLAIAMEARGYGGGEGRTKFRLLSWRKMDSLAVGLFIVFAMLTVVFRFV</sequence>
<evidence type="ECO:0000256" key="8">
    <source>
        <dbReference type="ARBA" id="ARBA00023136"/>
    </source>
</evidence>
<keyword evidence="6 9" id="KW-0812">Transmembrane</keyword>
<organism evidence="10 11">
    <name type="scientific">Salipaludibacillus keqinensis</name>
    <dbReference type="NCBI Taxonomy" id="2045207"/>
    <lineage>
        <taxon>Bacteria</taxon>
        <taxon>Bacillati</taxon>
        <taxon>Bacillota</taxon>
        <taxon>Bacilli</taxon>
        <taxon>Bacillales</taxon>
        <taxon>Bacillaceae</taxon>
    </lineage>
</organism>
<evidence type="ECO:0000256" key="5">
    <source>
        <dbReference type="ARBA" id="ARBA00022475"/>
    </source>
</evidence>
<keyword evidence="5 9" id="KW-1003">Cell membrane</keyword>
<dbReference type="EMBL" id="PDOD01000005">
    <property type="protein sequence ID" value="PYZ92130.1"/>
    <property type="molecule type" value="Genomic_DNA"/>
</dbReference>
<evidence type="ECO:0000256" key="6">
    <source>
        <dbReference type="ARBA" id="ARBA00022692"/>
    </source>
</evidence>
<feature type="transmembrane region" description="Helical" evidence="9">
    <location>
        <begin position="107"/>
        <end position="129"/>
    </location>
</feature>
<dbReference type="GO" id="GO:0022857">
    <property type="term" value="F:transmembrane transporter activity"/>
    <property type="evidence" value="ECO:0007669"/>
    <property type="project" value="UniProtKB-UniRule"/>
</dbReference>
<dbReference type="HAMAP" id="MF_01461">
    <property type="entry name" value="EcfT"/>
    <property type="match status" value="1"/>
</dbReference>
<comment type="function">
    <text evidence="9">Transmembrane (T) component of an energy-coupling factor (ECF) ABC-transporter complex. Unlike classic ABC transporters this ECF transporter provides the energy necessary to transport a number of different substrates.</text>
</comment>
<evidence type="ECO:0000256" key="7">
    <source>
        <dbReference type="ARBA" id="ARBA00022989"/>
    </source>
</evidence>
<comment type="similarity">
    <text evidence="2 9">Belongs to the energy-coupling factor EcfT family.</text>
</comment>
<feature type="transmembrane region" description="Helical" evidence="9">
    <location>
        <begin position="26"/>
        <end position="58"/>
    </location>
</feature>
<keyword evidence="8 9" id="KW-0472">Membrane</keyword>
<dbReference type="OrthoDB" id="8075495at2"/>
<keyword evidence="11" id="KW-1185">Reference proteome</keyword>
<comment type="subunit">
    <text evidence="9">Forms a stable energy-coupling factor (ECF) transporter complex composed of 2 membrane-embedded substrate-binding proteins (S component), 2 ATP-binding proteins (A component) and 2 transmembrane proteins (T component).</text>
</comment>
<evidence type="ECO:0000256" key="3">
    <source>
        <dbReference type="ARBA" id="ARBA00014042"/>
    </source>
</evidence>
<dbReference type="PANTHER" id="PTHR33514:SF13">
    <property type="entry name" value="PROTEIN ABCI12, CHLOROPLASTIC"/>
    <property type="match status" value="1"/>
</dbReference>
<dbReference type="InterPro" id="IPR024919">
    <property type="entry name" value="EcfT"/>
</dbReference>
<keyword evidence="4 9" id="KW-0813">Transport</keyword>
<dbReference type="CDD" id="cd16914">
    <property type="entry name" value="EcfT"/>
    <property type="match status" value="1"/>
</dbReference>
<evidence type="ECO:0000256" key="1">
    <source>
        <dbReference type="ARBA" id="ARBA00004651"/>
    </source>
</evidence>
<protein>
    <recommendedName>
        <fullName evidence="3 9">Energy-coupling factor transporter transmembrane protein EcfT</fullName>
        <shortName evidence="9">ECF transporter T component EcfT</shortName>
    </recommendedName>
</protein>
<evidence type="ECO:0000313" key="10">
    <source>
        <dbReference type="EMBL" id="PYZ92130.1"/>
    </source>
</evidence>
<dbReference type="Pfam" id="PF02361">
    <property type="entry name" value="CbiQ"/>
    <property type="match status" value="1"/>
</dbReference>
<dbReference type="GO" id="GO:0005886">
    <property type="term" value="C:plasma membrane"/>
    <property type="evidence" value="ECO:0007669"/>
    <property type="project" value="UniProtKB-SubCell"/>
</dbReference>
<feature type="transmembrane region" description="Helical" evidence="9">
    <location>
        <begin position="247"/>
        <end position="265"/>
    </location>
</feature>
<reference evidence="10 11" key="1">
    <citation type="submission" date="2017-10" db="EMBL/GenBank/DDBJ databases">
        <title>Bacillus sp. nov., a halophilic bacterium isolated from a Keqin Lake.</title>
        <authorList>
            <person name="Wang H."/>
        </authorList>
    </citation>
    <scope>NUCLEOTIDE SEQUENCE [LARGE SCALE GENOMIC DNA]</scope>
    <source>
        <strain evidence="10 11">KQ-12</strain>
    </source>
</reference>
<dbReference type="Proteomes" id="UP000248214">
    <property type="component" value="Unassembled WGS sequence"/>
</dbReference>
<feature type="transmembrane region" description="Helical" evidence="9">
    <location>
        <begin position="70"/>
        <end position="87"/>
    </location>
</feature>
<evidence type="ECO:0000256" key="2">
    <source>
        <dbReference type="ARBA" id="ARBA00005660"/>
    </source>
</evidence>
<gene>
    <name evidence="9" type="primary">ecfT</name>
    <name evidence="10" type="ORF">CR194_16895</name>
</gene>
<dbReference type="PANTHER" id="PTHR33514">
    <property type="entry name" value="PROTEIN ABCI12, CHLOROPLASTIC"/>
    <property type="match status" value="1"/>
</dbReference>
<accession>A0A323TAX6</accession>
<evidence type="ECO:0000256" key="4">
    <source>
        <dbReference type="ARBA" id="ARBA00022448"/>
    </source>
</evidence>
<proteinExistence type="inferred from homology"/>
<dbReference type="InterPro" id="IPR003339">
    <property type="entry name" value="ABC/ECF_trnsptr_transmembrane"/>
</dbReference>